<evidence type="ECO:0000313" key="2">
    <source>
        <dbReference type="EMBL" id="EST36392.1"/>
    </source>
</evidence>
<reference evidence="2 3" key="1">
    <citation type="journal article" date="2014" name="Genome Announc.">
        <title>Draft Genome Sequence of Streptomyces roseochromogenes subsp. oscitans DS 12.976, Producer of the Aminocoumarin Antibiotic Clorobiocin.</title>
        <authorList>
            <person name="Ruckert C."/>
            <person name="Kalinowski J."/>
            <person name="Heide L."/>
            <person name="Apel A.K."/>
        </authorList>
    </citation>
    <scope>NUCLEOTIDE SEQUENCE [LARGE SCALE GENOMIC DNA]</scope>
    <source>
        <strain evidence="2 3">DS 12.976</strain>
    </source>
</reference>
<dbReference type="EMBL" id="AWQX01000010">
    <property type="protein sequence ID" value="EST36392.1"/>
    <property type="molecule type" value="Genomic_DNA"/>
</dbReference>
<organism evidence="2 3">
    <name type="scientific">Streptomyces roseochromogenus subsp. oscitans DS 12.976</name>
    <dbReference type="NCBI Taxonomy" id="1352936"/>
    <lineage>
        <taxon>Bacteria</taxon>
        <taxon>Bacillati</taxon>
        <taxon>Actinomycetota</taxon>
        <taxon>Actinomycetes</taxon>
        <taxon>Kitasatosporales</taxon>
        <taxon>Streptomycetaceae</taxon>
        <taxon>Streptomyces</taxon>
    </lineage>
</organism>
<dbReference type="Proteomes" id="UP000017984">
    <property type="component" value="Chromosome"/>
</dbReference>
<evidence type="ECO:0000313" key="3">
    <source>
        <dbReference type="Proteomes" id="UP000017984"/>
    </source>
</evidence>
<evidence type="ECO:0000256" key="1">
    <source>
        <dbReference type="SAM" id="MobiDB-lite"/>
    </source>
</evidence>
<comment type="caution">
    <text evidence="2">The sequence shown here is derived from an EMBL/GenBank/DDBJ whole genome shotgun (WGS) entry which is preliminary data.</text>
</comment>
<feature type="compositionally biased region" description="Polar residues" evidence="1">
    <location>
        <begin position="65"/>
        <end position="78"/>
    </location>
</feature>
<sequence length="78" mass="8417">MDRAFGDEQVLGDGCVVVALRHELQQLPLTRGQRVQGRVAETGEEFGGDLRVQGGVAGRDPLQGVENSSTRPTRSLSR</sequence>
<protein>
    <submittedName>
        <fullName evidence="2">Uncharacterized protein</fullName>
    </submittedName>
</protein>
<dbReference type="AlphaFoldDB" id="V6KW75"/>
<gene>
    <name evidence="2" type="ORF">M878_02085</name>
</gene>
<keyword evidence="3" id="KW-1185">Reference proteome</keyword>
<proteinExistence type="predicted"/>
<feature type="region of interest" description="Disordered" evidence="1">
    <location>
        <begin position="45"/>
        <end position="78"/>
    </location>
</feature>
<accession>V6KW75</accession>
<dbReference type="HOGENOM" id="CLU_2620632_0_0_11"/>
<dbReference type="STRING" id="1352936.M878_02085"/>
<name>V6KW75_STRRC</name>